<dbReference type="OrthoDB" id="9815745at2"/>
<evidence type="ECO:0000313" key="3">
    <source>
        <dbReference type="Proteomes" id="UP000184603"/>
    </source>
</evidence>
<feature type="domain" description="4Fe-4S ferredoxin-type" evidence="1">
    <location>
        <begin position="265"/>
        <end position="290"/>
    </location>
</feature>
<proteinExistence type="predicted"/>
<accession>A0A1M7Y3N4</accession>
<evidence type="ECO:0000259" key="1">
    <source>
        <dbReference type="PROSITE" id="PS51379"/>
    </source>
</evidence>
<evidence type="ECO:0000313" key="2">
    <source>
        <dbReference type="EMBL" id="SHO46807.1"/>
    </source>
</evidence>
<gene>
    <name evidence="2" type="ORF">SAMN02745220_01647</name>
</gene>
<feature type="domain" description="4Fe-4S ferredoxin-type" evidence="1">
    <location>
        <begin position="171"/>
        <end position="203"/>
    </location>
</feature>
<dbReference type="Proteomes" id="UP000184603">
    <property type="component" value="Unassembled WGS sequence"/>
</dbReference>
<keyword evidence="3" id="KW-1185">Reference proteome</keyword>
<dbReference type="STRING" id="1121416.SAMN02745220_01647"/>
<dbReference type="PROSITE" id="PS51379">
    <property type="entry name" value="4FE4S_FER_2"/>
    <property type="match status" value="2"/>
</dbReference>
<organism evidence="2 3">
    <name type="scientific">Desulfopila aestuarii DSM 18488</name>
    <dbReference type="NCBI Taxonomy" id="1121416"/>
    <lineage>
        <taxon>Bacteria</taxon>
        <taxon>Pseudomonadati</taxon>
        <taxon>Thermodesulfobacteriota</taxon>
        <taxon>Desulfobulbia</taxon>
        <taxon>Desulfobulbales</taxon>
        <taxon>Desulfocapsaceae</taxon>
        <taxon>Desulfopila</taxon>
    </lineage>
</organism>
<dbReference type="PANTHER" id="PTHR42827:SF1">
    <property type="entry name" value="IRON-SULFUR CLUSTER-BINDING PROTEIN"/>
    <property type="match status" value="1"/>
</dbReference>
<dbReference type="InterPro" id="IPR017896">
    <property type="entry name" value="4Fe4S_Fe-S-bd"/>
</dbReference>
<dbReference type="EMBL" id="FRFE01000006">
    <property type="protein sequence ID" value="SHO46807.1"/>
    <property type="molecule type" value="Genomic_DNA"/>
</dbReference>
<name>A0A1M7Y3N4_9BACT</name>
<protein>
    <submittedName>
        <fullName evidence="2">Epoxyqueuosine reductase</fullName>
    </submittedName>
</protein>
<dbReference type="PANTHER" id="PTHR42827">
    <property type="entry name" value="IRON-SULFUR CLUSTER-BINDING PROTEIN-RELATED"/>
    <property type="match status" value="1"/>
</dbReference>
<dbReference type="AlphaFoldDB" id="A0A1M7Y3N4"/>
<sequence>MVSNSELTEKIIKKAKSLGASIAGVASVESLKNSPSHMIYPKIGLNLNENFHDSKEGSHAQDVFWPESAVSVVVIGIEHNPKEPELDWWDGKGTPGNRILIKVNNALSDWIENTLLITTHKLPYFVEKGGIFLKDAAVHAGLGCIGKNNLVVTPEYGPRIRFRALLLDKEASPTVSTQFNPCEKCEQPCRKACPVKAFQHTLYSPDTLGQHILPGINGTYDRVRCNIKMEKDIDEAARTMSTDDESRQENRQLIMQFEKSHISKPNVEMSFSYCVKYCRKCELSCPVGSA</sequence>
<reference evidence="2 3" key="1">
    <citation type="submission" date="2016-12" db="EMBL/GenBank/DDBJ databases">
        <authorList>
            <person name="Song W.-J."/>
            <person name="Kurnit D.M."/>
        </authorList>
    </citation>
    <scope>NUCLEOTIDE SEQUENCE [LARGE SCALE GENOMIC DNA]</scope>
    <source>
        <strain evidence="2 3">DSM 18488</strain>
    </source>
</reference>
<dbReference type="RefSeq" id="WP_073612964.1">
    <property type="nucleotide sequence ID" value="NZ_FRFE01000006.1"/>
</dbReference>